<dbReference type="InterPro" id="IPR051478">
    <property type="entry name" value="Beta-lactamase-like_AB/R"/>
</dbReference>
<reference evidence="5" key="2">
    <citation type="submission" date="2015-01" db="EMBL/GenBank/DDBJ databases">
        <title>Evolutionary Origins and Diversification of the Mycorrhizal Mutualists.</title>
        <authorList>
            <consortium name="DOE Joint Genome Institute"/>
            <consortium name="Mycorrhizal Genomics Consortium"/>
            <person name="Kohler A."/>
            <person name="Kuo A."/>
            <person name="Nagy L.G."/>
            <person name="Floudas D."/>
            <person name="Copeland A."/>
            <person name="Barry K.W."/>
            <person name="Cichocki N."/>
            <person name="Veneault-Fourrey C."/>
            <person name="LaButti K."/>
            <person name="Lindquist E.A."/>
            <person name="Lipzen A."/>
            <person name="Lundell T."/>
            <person name="Morin E."/>
            <person name="Murat C."/>
            <person name="Riley R."/>
            <person name="Ohm R."/>
            <person name="Sun H."/>
            <person name="Tunlid A."/>
            <person name="Henrissat B."/>
            <person name="Grigoriev I.V."/>
            <person name="Hibbett D.S."/>
            <person name="Martin F."/>
        </authorList>
    </citation>
    <scope>NUCLEOTIDE SEQUENCE [LARGE SCALE GENOMIC DNA]</scope>
    <source>
        <strain evidence="5">MUT 4182</strain>
    </source>
</reference>
<dbReference type="PANTHER" id="PTHR22935:SF95">
    <property type="entry name" value="BETA-LACTAMASE-LIKE 1-RELATED"/>
    <property type="match status" value="1"/>
</dbReference>
<evidence type="ECO:0000259" key="3">
    <source>
        <dbReference type="Pfam" id="PF26335"/>
    </source>
</evidence>
<dbReference type="Pfam" id="PF26335">
    <property type="entry name" value="ARB_00930_C"/>
    <property type="match status" value="1"/>
</dbReference>
<dbReference type="InterPro" id="IPR012338">
    <property type="entry name" value="Beta-lactam/transpept-like"/>
</dbReference>
<dbReference type="InterPro" id="IPR058664">
    <property type="entry name" value="ARB_00930-like_C"/>
</dbReference>
<dbReference type="InterPro" id="IPR001466">
    <property type="entry name" value="Beta-lactam-related"/>
</dbReference>
<keyword evidence="5" id="KW-1185">Reference proteome</keyword>
<evidence type="ECO:0000259" key="2">
    <source>
        <dbReference type="Pfam" id="PF00144"/>
    </source>
</evidence>
<organism evidence="4 5">
    <name type="scientific">Tulasnella calospora MUT 4182</name>
    <dbReference type="NCBI Taxonomy" id="1051891"/>
    <lineage>
        <taxon>Eukaryota</taxon>
        <taxon>Fungi</taxon>
        <taxon>Dikarya</taxon>
        <taxon>Basidiomycota</taxon>
        <taxon>Agaricomycotina</taxon>
        <taxon>Agaricomycetes</taxon>
        <taxon>Cantharellales</taxon>
        <taxon>Tulasnellaceae</taxon>
        <taxon>Tulasnella</taxon>
    </lineage>
</organism>
<dbReference type="HOGENOM" id="CLU_030521_0_0_1"/>
<dbReference type="AlphaFoldDB" id="A0A0C3KZS1"/>
<feature type="domain" description="Beta-lactamase-like ARB-00930-like C-terminal" evidence="3">
    <location>
        <begin position="492"/>
        <end position="609"/>
    </location>
</feature>
<dbReference type="Proteomes" id="UP000054248">
    <property type="component" value="Unassembled WGS sequence"/>
</dbReference>
<dbReference type="EMBL" id="KN823018">
    <property type="protein sequence ID" value="KIO26858.1"/>
    <property type="molecule type" value="Genomic_DNA"/>
</dbReference>
<dbReference type="PANTHER" id="PTHR22935">
    <property type="entry name" value="PENICILLIN-BINDING PROTEIN"/>
    <property type="match status" value="1"/>
</dbReference>
<name>A0A0C3KZS1_9AGAM</name>
<dbReference type="SUPFAM" id="SSF56601">
    <property type="entry name" value="beta-lactamase/transpeptidase-like"/>
    <property type="match status" value="1"/>
</dbReference>
<reference evidence="4 5" key="1">
    <citation type="submission" date="2014-04" db="EMBL/GenBank/DDBJ databases">
        <authorList>
            <consortium name="DOE Joint Genome Institute"/>
            <person name="Kuo A."/>
            <person name="Girlanda M."/>
            <person name="Perotto S."/>
            <person name="Kohler A."/>
            <person name="Nagy L.G."/>
            <person name="Floudas D."/>
            <person name="Copeland A."/>
            <person name="Barry K.W."/>
            <person name="Cichocki N."/>
            <person name="Veneault-Fourrey C."/>
            <person name="LaButti K."/>
            <person name="Lindquist E.A."/>
            <person name="Lipzen A."/>
            <person name="Lundell T."/>
            <person name="Morin E."/>
            <person name="Murat C."/>
            <person name="Sun H."/>
            <person name="Tunlid A."/>
            <person name="Henrissat B."/>
            <person name="Grigoriev I.V."/>
            <person name="Hibbett D.S."/>
            <person name="Martin F."/>
            <person name="Nordberg H.P."/>
            <person name="Cantor M.N."/>
            <person name="Hua S.X."/>
        </authorList>
    </citation>
    <scope>NUCLEOTIDE SEQUENCE [LARGE SCALE GENOMIC DNA]</scope>
    <source>
        <strain evidence="4 5">MUT 4182</strain>
    </source>
</reference>
<evidence type="ECO:0000313" key="5">
    <source>
        <dbReference type="Proteomes" id="UP000054248"/>
    </source>
</evidence>
<comment type="similarity">
    <text evidence="1">Belongs to the beta-lactamase family.</text>
</comment>
<evidence type="ECO:0000256" key="1">
    <source>
        <dbReference type="ARBA" id="ARBA00038473"/>
    </source>
</evidence>
<accession>A0A0C3KZS1</accession>
<protein>
    <submittedName>
        <fullName evidence="4">Uncharacterized protein</fullName>
    </submittedName>
</protein>
<dbReference type="OrthoDB" id="428260at2759"/>
<dbReference type="Pfam" id="PF00144">
    <property type="entry name" value="Beta-lactamase"/>
    <property type="match status" value="1"/>
</dbReference>
<gene>
    <name evidence="4" type="ORF">M407DRAFT_23916</name>
</gene>
<feature type="domain" description="Beta-lactamase-related" evidence="2">
    <location>
        <begin position="120"/>
        <end position="466"/>
    </location>
</feature>
<evidence type="ECO:0000313" key="4">
    <source>
        <dbReference type="EMBL" id="KIO26858.1"/>
    </source>
</evidence>
<proteinExistence type="inferred from homology"/>
<sequence length="618" mass="68925">MAAEVDRSEKGLLIGDTDESINYSSGKKSLKQRLLSSISERSIYRGILATVAICWSTGIVNFSFNTSNASFSWPGQPAPQKPYICHPPLPAVLRSLPTPPDAPQFLTAARTLDAALTLRVAAPDMDSISVAVVTPSGPVFSKTYGALRANETDPRKRGKPDEDSLYRIASISKMFNVYEMMILRERGLLNWDDPVEKYIKNFTYYPDGWEEYLSESHEASTPGERKRKGDPITLRQLATHMSGIGRDYPPMTIPSWPKIDPKDLKHNLPNSTEPILETIKELPLVAPPYTYPIYSNTGFNVLGWAVAAAAGGKPEDYPDILHRDIFERLGLSSAFNVTEKTAGNVVVPAVGSYESDLAFGPYNPAGGQFSSLKDLTKVMQTFLDPSRKESLLSPYAMREWLRPLHGFPDDLTEVGAPWEIVKVPDTNGNPRRWYSKSGNLLTSHSIFIFDPTTSFGVIVLMTGLDHNALKIAINVIQIFQRAFDNLLEQTTMQLYGGYWKSDDGKSEAITYVEKGSLWLSRLFLNGTDIFEVLEGPLYPRGRRYGVWTTGRDEEFRVAIGRTELPDDVFVGCFPAWVTMDPIFAKGAPVDLILFDGDPDDRIVKVPSVGVVMKRKFWR</sequence>
<dbReference type="STRING" id="1051891.A0A0C3KZS1"/>
<dbReference type="Gene3D" id="3.40.710.10">
    <property type="entry name" value="DD-peptidase/beta-lactamase superfamily"/>
    <property type="match status" value="1"/>
</dbReference>